<keyword evidence="12 15" id="KW-0520">NAD</keyword>
<keyword evidence="19" id="KW-1185">Reference proteome</keyword>
<evidence type="ECO:0000256" key="6">
    <source>
        <dbReference type="ARBA" id="ARBA00022475"/>
    </source>
</evidence>
<proteinExistence type="inferred from homology"/>
<evidence type="ECO:0000256" key="8">
    <source>
        <dbReference type="ARBA" id="ARBA00022692"/>
    </source>
</evidence>
<evidence type="ECO:0000256" key="7">
    <source>
        <dbReference type="ARBA" id="ARBA00022519"/>
    </source>
</evidence>
<reference evidence="18 19" key="1">
    <citation type="submission" date="2019-02" db="EMBL/GenBank/DDBJ databases">
        <title>Bacterial novel species Emticicia sp. 17J42-9 isolated from soil.</title>
        <authorList>
            <person name="Jung H.-Y."/>
        </authorList>
    </citation>
    <scope>NUCLEOTIDE SEQUENCE [LARGE SCALE GENOMIC DNA]</scope>
    <source>
        <strain evidence="18 19">17J42-9</strain>
    </source>
</reference>
<sequence length="466" mass="49661">MEIKYILDIIYLIGSVTFVIGLKMLSHPDTARRGNLYAAFGMALAIAGTILWYNHPNGYTTREPLKIILILAAIGIGTVAGWLTANRVQMTKMPELVSLFNGMGGACAALIGIMEYEHNIGKTGALATIIAGMIIGSVSFSGSIIAFLKLNETMKKPIRLPSYNILNTMVMVGLIAFGIFIVYAQPEHLFLPILLFVAALVYGVLFVIPIGGADMPVVISLLNSFTGLAAAFGGFLYQNQVMLTGGILVGSAGTILTLAMCKAMNRPLSNVIFGAFGAGGASGAGNEVNGSIKDISISDTAILMNYAKKVVIVPGYGLAVAQAQHVIHELETLLEERGVDVEYAIHPVAGRMPGHMNVLLAESNVSYDKLVEMEDINPEFAKTDVVLVVGANDVVNPAAKTDPSSPIFGMPILDVENARNVIVNKRSMNAGYAGIDNLLFYQPKTSMLFGDAKGVLTKLVSELKQM</sequence>
<feature type="transmembrane region" description="Helical" evidence="16">
    <location>
        <begin position="217"/>
        <end position="237"/>
    </location>
</feature>
<evidence type="ECO:0000256" key="15">
    <source>
        <dbReference type="PIRNR" id="PIRNR000204"/>
    </source>
</evidence>
<evidence type="ECO:0000256" key="4">
    <source>
        <dbReference type="ARBA" id="ARBA00012943"/>
    </source>
</evidence>
<gene>
    <name evidence="18" type="ORF">EWM59_09645</name>
</gene>
<comment type="similarity">
    <text evidence="3 15">Belongs to the PNT beta subunit family.</text>
</comment>
<evidence type="ECO:0000256" key="13">
    <source>
        <dbReference type="ARBA" id="ARBA00023136"/>
    </source>
</evidence>
<comment type="function">
    <text evidence="1 15">The transhydrogenation between NADH and NADP is coupled to respiration and ATP hydrolysis and functions as a proton pump across the membrane.</text>
</comment>
<dbReference type="AlphaFoldDB" id="A0A4Q5M229"/>
<feature type="transmembrane region" description="Helical" evidence="16">
    <location>
        <begin position="6"/>
        <end position="24"/>
    </location>
</feature>
<feature type="transmembrane region" description="Helical" evidence="16">
    <location>
        <begin position="243"/>
        <end position="261"/>
    </location>
</feature>
<name>A0A4Q5M229_9BACT</name>
<feature type="transmembrane region" description="Helical" evidence="16">
    <location>
        <begin position="189"/>
        <end position="210"/>
    </location>
</feature>
<dbReference type="PIRSF" id="PIRSF000204">
    <property type="entry name" value="PNTB"/>
    <property type="match status" value="1"/>
</dbReference>
<dbReference type="FunFam" id="3.40.50.1220:FF:000002">
    <property type="entry name" value="NAD(P) transhydrogenase subunit beta"/>
    <property type="match status" value="1"/>
</dbReference>
<evidence type="ECO:0000259" key="17">
    <source>
        <dbReference type="Pfam" id="PF02233"/>
    </source>
</evidence>
<dbReference type="SUPFAM" id="SSF52467">
    <property type="entry name" value="DHS-like NAD/FAD-binding domain"/>
    <property type="match status" value="1"/>
</dbReference>
<comment type="subcellular location">
    <subcellularLocation>
        <location evidence="2">Cell inner membrane</location>
        <topology evidence="2">Multi-pass membrane protein</topology>
    </subcellularLocation>
</comment>
<keyword evidence="13 15" id="KW-0472">Membrane</keyword>
<evidence type="ECO:0000256" key="9">
    <source>
        <dbReference type="ARBA" id="ARBA00022857"/>
    </source>
</evidence>
<keyword evidence="7 15" id="KW-0997">Cell inner membrane</keyword>
<evidence type="ECO:0000313" key="19">
    <source>
        <dbReference type="Proteomes" id="UP000293162"/>
    </source>
</evidence>
<evidence type="ECO:0000313" key="18">
    <source>
        <dbReference type="EMBL" id="RYU95877.1"/>
    </source>
</evidence>
<keyword evidence="6 15" id="KW-1003">Cell membrane</keyword>
<dbReference type="InterPro" id="IPR029035">
    <property type="entry name" value="DHS-like_NAD/FAD-binding_dom"/>
</dbReference>
<evidence type="ECO:0000256" key="1">
    <source>
        <dbReference type="ARBA" id="ARBA00003943"/>
    </source>
</evidence>
<evidence type="ECO:0000256" key="2">
    <source>
        <dbReference type="ARBA" id="ARBA00004429"/>
    </source>
</evidence>
<evidence type="ECO:0000256" key="10">
    <source>
        <dbReference type="ARBA" id="ARBA00022967"/>
    </source>
</evidence>
<dbReference type="InterPro" id="IPR012136">
    <property type="entry name" value="NADH_DH_b"/>
</dbReference>
<keyword evidence="10 15" id="KW-1278">Translocase</keyword>
<evidence type="ECO:0000256" key="11">
    <source>
        <dbReference type="ARBA" id="ARBA00022989"/>
    </source>
</evidence>
<feature type="transmembrane region" description="Helical" evidence="16">
    <location>
        <begin position="36"/>
        <end position="53"/>
    </location>
</feature>
<dbReference type="GO" id="GO:0050661">
    <property type="term" value="F:NADP binding"/>
    <property type="evidence" value="ECO:0007669"/>
    <property type="project" value="InterPro"/>
</dbReference>
<dbReference type="EC" id="7.1.1.1" evidence="4 15"/>
<evidence type="ECO:0000256" key="16">
    <source>
        <dbReference type="SAM" id="Phobius"/>
    </source>
</evidence>
<keyword evidence="8 16" id="KW-0812">Transmembrane</keyword>
<feature type="transmembrane region" description="Helical" evidence="16">
    <location>
        <begin position="96"/>
        <end position="114"/>
    </location>
</feature>
<comment type="catalytic activity">
    <reaction evidence="14 15">
        <text>NAD(+) + NADPH + H(+)(in) = NADH + NADP(+) + H(+)(out)</text>
        <dbReference type="Rhea" id="RHEA:47992"/>
        <dbReference type="ChEBI" id="CHEBI:15378"/>
        <dbReference type="ChEBI" id="CHEBI:57540"/>
        <dbReference type="ChEBI" id="CHEBI:57783"/>
        <dbReference type="ChEBI" id="CHEBI:57945"/>
        <dbReference type="ChEBI" id="CHEBI:58349"/>
        <dbReference type="EC" id="7.1.1.1"/>
    </reaction>
</comment>
<keyword evidence="9 15" id="KW-0521">NADP</keyword>
<feature type="transmembrane region" description="Helical" evidence="16">
    <location>
        <begin position="160"/>
        <end position="183"/>
    </location>
</feature>
<feature type="domain" description="NADP transhydrogenase beta-like" evidence="17">
    <location>
        <begin position="9"/>
        <end position="461"/>
    </location>
</feature>
<keyword evidence="11 16" id="KW-1133">Transmembrane helix</keyword>
<dbReference type="Pfam" id="PF02233">
    <property type="entry name" value="PNTB"/>
    <property type="match status" value="1"/>
</dbReference>
<dbReference type="EMBL" id="SEWF01000011">
    <property type="protein sequence ID" value="RYU95877.1"/>
    <property type="molecule type" value="Genomic_DNA"/>
</dbReference>
<feature type="transmembrane region" description="Helical" evidence="16">
    <location>
        <begin position="65"/>
        <end position="84"/>
    </location>
</feature>
<evidence type="ECO:0000256" key="14">
    <source>
        <dbReference type="ARBA" id="ARBA00048202"/>
    </source>
</evidence>
<dbReference type="Gene3D" id="3.40.50.1220">
    <property type="entry name" value="TPP-binding domain"/>
    <property type="match status" value="1"/>
</dbReference>
<dbReference type="GO" id="GO:0008750">
    <property type="term" value="F:proton-translocating NAD(P)+ transhydrogenase activity"/>
    <property type="evidence" value="ECO:0007669"/>
    <property type="project" value="UniProtKB-EC"/>
</dbReference>
<dbReference type="RefSeq" id="WP_130020757.1">
    <property type="nucleotide sequence ID" value="NZ_SEWF01000011.1"/>
</dbReference>
<evidence type="ECO:0000256" key="5">
    <source>
        <dbReference type="ARBA" id="ARBA00014581"/>
    </source>
</evidence>
<organism evidence="18 19">
    <name type="scientific">Emticicia agri</name>
    <dbReference type="NCBI Taxonomy" id="2492393"/>
    <lineage>
        <taxon>Bacteria</taxon>
        <taxon>Pseudomonadati</taxon>
        <taxon>Bacteroidota</taxon>
        <taxon>Cytophagia</taxon>
        <taxon>Cytophagales</taxon>
        <taxon>Leadbetterellaceae</taxon>
        <taxon>Emticicia</taxon>
    </lineage>
</organism>
<dbReference type="OrthoDB" id="9763786at2"/>
<dbReference type="GO" id="GO:0005886">
    <property type="term" value="C:plasma membrane"/>
    <property type="evidence" value="ECO:0007669"/>
    <property type="project" value="UniProtKB-SubCell"/>
</dbReference>
<feature type="transmembrane region" description="Helical" evidence="16">
    <location>
        <begin position="126"/>
        <end position="148"/>
    </location>
</feature>
<dbReference type="Proteomes" id="UP000293162">
    <property type="component" value="Unassembled WGS sequence"/>
</dbReference>
<evidence type="ECO:0000256" key="12">
    <source>
        <dbReference type="ARBA" id="ARBA00023027"/>
    </source>
</evidence>
<evidence type="ECO:0000256" key="3">
    <source>
        <dbReference type="ARBA" id="ARBA00007919"/>
    </source>
</evidence>
<dbReference type="PANTHER" id="PTHR44758:SF1">
    <property type="entry name" value="NAD(P) TRANSHYDROGENASE SUBUNIT BETA"/>
    <property type="match status" value="1"/>
</dbReference>
<dbReference type="PANTHER" id="PTHR44758">
    <property type="entry name" value="NAD(P) TRANSHYDROGENASE SUBUNIT BETA"/>
    <property type="match status" value="1"/>
</dbReference>
<protein>
    <recommendedName>
        <fullName evidence="5 15">NAD(P) transhydrogenase subunit beta</fullName>
        <ecNumber evidence="4 15">7.1.1.1</ecNumber>
    </recommendedName>
    <alternativeName>
        <fullName evidence="15">Nicotinamide nucleotide transhydrogenase subunit beta</fullName>
    </alternativeName>
</protein>
<accession>A0A4Q5M229</accession>
<dbReference type="InterPro" id="IPR034300">
    <property type="entry name" value="PNTB-like"/>
</dbReference>
<comment type="caution">
    <text evidence="18">The sequence shown here is derived from an EMBL/GenBank/DDBJ whole genome shotgun (WGS) entry which is preliminary data.</text>
</comment>